<comment type="caution">
    <text evidence="1">The sequence shown here is derived from an EMBL/GenBank/DDBJ whole genome shotgun (WGS) entry which is preliminary data.</text>
</comment>
<reference evidence="1" key="1">
    <citation type="journal article" date="2020" name="mSystems">
        <title>Genome- and Community-Level Interaction Insights into Carbon Utilization and Element Cycling Functions of Hydrothermarchaeota in Hydrothermal Sediment.</title>
        <authorList>
            <person name="Zhou Z."/>
            <person name="Liu Y."/>
            <person name="Xu W."/>
            <person name="Pan J."/>
            <person name="Luo Z.H."/>
            <person name="Li M."/>
        </authorList>
    </citation>
    <scope>NUCLEOTIDE SEQUENCE [LARGE SCALE GENOMIC DNA]</scope>
    <source>
        <strain evidence="1">SpSt-876</strain>
    </source>
</reference>
<dbReference type="InterPro" id="IPR036102">
    <property type="entry name" value="OsmC/Ohrsf"/>
</dbReference>
<dbReference type="InterPro" id="IPR003718">
    <property type="entry name" value="OsmC/Ohr_fam"/>
</dbReference>
<dbReference type="SUPFAM" id="SSF82784">
    <property type="entry name" value="OsmC-like"/>
    <property type="match status" value="1"/>
</dbReference>
<accession>A0A7C6AA88</accession>
<name>A0A7C6AA88_UNCW3</name>
<dbReference type="PANTHER" id="PTHR34352">
    <property type="entry name" value="PROTEIN YHFA"/>
    <property type="match status" value="1"/>
</dbReference>
<dbReference type="Gene3D" id="3.30.300.20">
    <property type="match status" value="1"/>
</dbReference>
<dbReference type="PANTHER" id="PTHR34352:SF1">
    <property type="entry name" value="PROTEIN YHFA"/>
    <property type="match status" value="1"/>
</dbReference>
<protein>
    <submittedName>
        <fullName evidence="1">OsmC family peroxiredoxin</fullName>
    </submittedName>
</protein>
<proteinExistence type="predicted"/>
<sequence>MPKVELNWVKGLQFIARDELGHEIILDTKKEVGGTETGFQPVDLLMVSLAGCMAFDIVSILQKKRTNLKSLKAVVEGERYFEHPKRYTKIRVKFETNPEVNKDDLIRAFELSRDKYCSILATLKIPPEIEFKLE</sequence>
<gene>
    <name evidence="1" type="ORF">ENW73_08795</name>
</gene>
<dbReference type="Pfam" id="PF02566">
    <property type="entry name" value="OsmC"/>
    <property type="match status" value="1"/>
</dbReference>
<dbReference type="EMBL" id="DTLI01000210">
    <property type="protein sequence ID" value="HHS52932.1"/>
    <property type="molecule type" value="Genomic_DNA"/>
</dbReference>
<dbReference type="InterPro" id="IPR015946">
    <property type="entry name" value="KH_dom-like_a/b"/>
</dbReference>
<organism evidence="1">
    <name type="scientific">candidate division WOR-3 bacterium</name>
    <dbReference type="NCBI Taxonomy" id="2052148"/>
    <lineage>
        <taxon>Bacteria</taxon>
        <taxon>Bacteria division WOR-3</taxon>
    </lineage>
</organism>
<evidence type="ECO:0000313" key="1">
    <source>
        <dbReference type="EMBL" id="HHS52932.1"/>
    </source>
</evidence>
<dbReference type="AlphaFoldDB" id="A0A7C6AA88"/>